<evidence type="ECO:0000313" key="7">
    <source>
        <dbReference type="EMBL" id="MEF2967135.1"/>
    </source>
</evidence>
<feature type="signal peptide" evidence="5">
    <location>
        <begin position="1"/>
        <end position="26"/>
    </location>
</feature>
<keyword evidence="2" id="KW-0813">Transport</keyword>
<feature type="domain" description="ABC-type glycine betaine transport system substrate-binding" evidence="6">
    <location>
        <begin position="49"/>
        <end position="187"/>
    </location>
</feature>
<dbReference type="CDD" id="cd13639">
    <property type="entry name" value="PBP2_OpuAC_like"/>
    <property type="match status" value="1"/>
</dbReference>
<evidence type="ECO:0000313" key="8">
    <source>
        <dbReference type="Proteomes" id="UP001306950"/>
    </source>
</evidence>
<feature type="chain" id="PRO_5047377556" evidence="5">
    <location>
        <begin position="27"/>
        <end position="309"/>
    </location>
</feature>
<proteinExistence type="predicted"/>
<evidence type="ECO:0000256" key="2">
    <source>
        <dbReference type="ARBA" id="ARBA00022448"/>
    </source>
</evidence>
<dbReference type="Pfam" id="PF04069">
    <property type="entry name" value="OpuAC"/>
    <property type="match status" value="2"/>
</dbReference>
<comment type="subcellular location">
    <subcellularLocation>
        <location evidence="1">Cell membrane</location>
    </subcellularLocation>
</comment>
<evidence type="ECO:0000256" key="3">
    <source>
        <dbReference type="ARBA" id="ARBA00022475"/>
    </source>
</evidence>
<comment type="caution">
    <text evidence="7">The sequence shown here is derived from an EMBL/GenBank/DDBJ whole genome shotgun (WGS) entry which is preliminary data.</text>
</comment>
<keyword evidence="8" id="KW-1185">Reference proteome</keyword>
<dbReference type="PANTHER" id="PTHR47737:SF1">
    <property type="entry name" value="GLYCINE BETAINE_PROLINE BETAINE TRANSPORT SYSTEM PERMEASE PROTEIN PROW"/>
    <property type="match status" value="1"/>
</dbReference>
<gene>
    <name evidence="7" type="ORF">V3851_14955</name>
</gene>
<reference evidence="7 8" key="1">
    <citation type="submission" date="2024-02" db="EMBL/GenBank/DDBJ databases">
        <title>A nitrogen-fixing paenibacillus bacterium.</title>
        <authorList>
            <person name="Zhang W.L."/>
            <person name="Chen S.F."/>
        </authorList>
    </citation>
    <scope>NUCLEOTIDE SEQUENCE [LARGE SCALE GENOMIC DNA]</scope>
    <source>
        <strain evidence="7 8">M1</strain>
    </source>
</reference>
<dbReference type="EMBL" id="JAZHPZ010000006">
    <property type="protein sequence ID" value="MEF2967135.1"/>
    <property type="molecule type" value="Genomic_DNA"/>
</dbReference>
<keyword evidence="4" id="KW-0472">Membrane</keyword>
<dbReference type="Proteomes" id="UP001306950">
    <property type="component" value="Unassembled WGS sequence"/>
</dbReference>
<evidence type="ECO:0000256" key="4">
    <source>
        <dbReference type="ARBA" id="ARBA00023136"/>
    </source>
</evidence>
<dbReference type="RefSeq" id="WP_331847347.1">
    <property type="nucleotide sequence ID" value="NZ_JAZHPZ010000006.1"/>
</dbReference>
<dbReference type="SUPFAM" id="SSF53850">
    <property type="entry name" value="Periplasmic binding protein-like II"/>
    <property type="match status" value="2"/>
</dbReference>
<keyword evidence="5" id="KW-0732">Signal</keyword>
<evidence type="ECO:0000256" key="1">
    <source>
        <dbReference type="ARBA" id="ARBA00004236"/>
    </source>
</evidence>
<feature type="domain" description="ABC-type glycine betaine transport system substrate-binding" evidence="6">
    <location>
        <begin position="208"/>
        <end position="309"/>
    </location>
</feature>
<sequence>MKKSRKLLVLAGLASVLALSACGSNAGNANNTGNNAGNQAGTETGASFGSEVNYEIIGIDPGAGIMKATADALDQYELTDWTLIEGSGAAMTAMLDKSVKAEKPIIITGWTPHWMFAKYDLKYLDDPKKVYGEAEEIHTVVRKGLKEDQPVAYEFLDRFEWTSDEMGEIMTAIQEGTDPAEAAKAWADSHTDRVDTWTKDLQPVDGDKLKLSYVAWDSEIASTNLLEYVLESKLGYDVTALQVEAGPMWTGVASGDVDATAAAWLPLTHADYWAEYGDKLEDLGANMTGVKTGLVVPAYVNIDSIEDLK</sequence>
<protein>
    <submittedName>
        <fullName evidence="7">Glycine betaine ABC transporter substrate-binding protein</fullName>
    </submittedName>
</protein>
<dbReference type="PROSITE" id="PS51257">
    <property type="entry name" value="PROKAR_LIPOPROTEIN"/>
    <property type="match status" value="1"/>
</dbReference>
<dbReference type="InterPro" id="IPR007210">
    <property type="entry name" value="ABC_Gly_betaine_transp_sub-bd"/>
</dbReference>
<dbReference type="PANTHER" id="PTHR47737">
    <property type="entry name" value="GLYCINE BETAINE/PROLINE BETAINE TRANSPORT SYSTEM PERMEASE PROTEIN PROW"/>
    <property type="match status" value="1"/>
</dbReference>
<keyword evidence="3" id="KW-1003">Cell membrane</keyword>
<name>A0ABU7VTQ0_9BACL</name>
<dbReference type="Gene3D" id="3.40.190.100">
    <property type="entry name" value="Glycine betaine-binding periplasmic protein, domain 2"/>
    <property type="match status" value="1"/>
</dbReference>
<evidence type="ECO:0000256" key="5">
    <source>
        <dbReference type="SAM" id="SignalP"/>
    </source>
</evidence>
<organism evidence="7 8">
    <name type="scientific">Paenibacillus haidiansis</name>
    <dbReference type="NCBI Taxonomy" id="1574488"/>
    <lineage>
        <taxon>Bacteria</taxon>
        <taxon>Bacillati</taxon>
        <taxon>Bacillota</taxon>
        <taxon>Bacilli</taxon>
        <taxon>Bacillales</taxon>
        <taxon>Paenibacillaceae</taxon>
        <taxon>Paenibacillus</taxon>
    </lineage>
</organism>
<evidence type="ECO:0000259" key="6">
    <source>
        <dbReference type="Pfam" id="PF04069"/>
    </source>
</evidence>
<dbReference type="Gene3D" id="3.10.105.10">
    <property type="entry name" value="Dipeptide-binding Protein, Domain 3"/>
    <property type="match status" value="1"/>
</dbReference>
<accession>A0ABU7VTQ0</accession>